<reference evidence="4 5" key="1">
    <citation type="submission" date="2018-06" db="EMBL/GenBank/DDBJ databases">
        <title>Draft Genome Sequence of a Novel Marine Bacterium Related to the Verrucomicrobia.</title>
        <authorList>
            <person name="Vosseberg J."/>
            <person name="Martijn J."/>
            <person name="Ettema T.J.G."/>
        </authorList>
    </citation>
    <scope>NUCLEOTIDE SEQUENCE [LARGE SCALE GENOMIC DNA]</scope>
    <source>
        <strain evidence="4">TARA_B100001123</strain>
    </source>
</reference>
<keyword evidence="4" id="KW-0413">Isomerase</keyword>
<dbReference type="SUPFAM" id="SSF53383">
    <property type="entry name" value="PLP-dependent transferases"/>
    <property type="match status" value="1"/>
</dbReference>
<proteinExistence type="inferred from homology"/>
<comment type="similarity">
    <text evidence="3">Belongs to the class-III pyridoxal-phosphate-dependent aminotransferase family.</text>
</comment>
<organism evidence="4 5">
    <name type="scientific">Candidatus Moanibacter tarae</name>
    <dbReference type="NCBI Taxonomy" id="2200854"/>
    <lineage>
        <taxon>Bacteria</taxon>
        <taxon>Pseudomonadati</taxon>
        <taxon>Verrucomicrobiota</taxon>
        <taxon>Opitutia</taxon>
        <taxon>Puniceicoccales</taxon>
        <taxon>Puniceicoccales incertae sedis</taxon>
        <taxon>Candidatus Moanibacter</taxon>
    </lineage>
</organism>
<dbReference type="Gene3D" id="3.90.1150.10">
    <property type="entry name" value="Aspartate Aminotransferase, domain 1"/>
    <property type="match status" value="1"/>
</dbReference>
<dbReference type="KEGG" id="mtar:DF168_01217"/>
<comment type="cofactor">
    <cofactor evidence="1">
        <name>pyridoxal 5'-phosphate</name>
        <dbReference type="ChEBI" id="CHEBI:597326"/>
    </cofactor>
</comment>
<dbReference type="InterPro" id="IPR015424">
    <property type="entry name" value="PyrdxlP-dep_Trfase"/>
</dbReference>
<accession>A0A2Z4AG51</accession>
<dbReference type="Proteomes" id="UP000247465">
    <property type="component" value="Chromosome"/>
</dbReference>
<dbReference type="InterPro" id="IPR049704">
    <property type="entry name" value="Aminotrans_3_PPA_site"/>
</dbReference>
<dbReference type="GO" id="GO:0008483">
    <property type="term" value="F:transaminase activity"/>
    <property type="evidence" value="ECO:0007669"/>
    <property type="project" value="InterPro"/>
</dbReference>
<dbReference type="PROSITE" id="PS00600">
    <property type="entry name" value="AA_TRANSFER_CLASS_3"/>
    <property type="match status" value="1"/>
</dbReference>
<dbReference type="InterPro" id="IPR005814">
    <property type="entry name" value="Aminotrans_3"/>
</dbReference>
<evidence type="ECO:0000256" key="3">
    <source>
        <dbReference type="RuleBase" id="RU003560"/>
    </source>
</evidence>
<dbReference type="InterPro" id="IPR015422">
    <property type="entry name" value="PyrdxlP-dep_Trfase_small"/>
</dbReference>
<dbReference type="GO" id="GO:0030170">
    <property type="term" value="F:pyridoxal phosphate binding"/>
    <property type="evidence" value="ECO:0007669"/>
    <property type="project" value="InterPro"/>
</dbReference>
<dbReference type="PANTHER" id="PTHR43713">
    <property type="entry name" value="GLUTAMATE-1-SEMIALDEHYDE 2,1-AMINOMUTASE"/>
    <property type="match status" value="1"/>
</dbReference>
<gene>
    <name evidence="4" type="primary">hemL_2</name>
    <name evidence="4" type="ORF">DF168_01217</name>
</gene>
<dbReference type="PANTHER" id="PTHR43713:SF3">
    <property type="entry name" value="GLUTAMATE-1-SEMIALDEHYDE 2,1-AMINOMUTASE 1, CHLOROPLASTIC-RELATED"/>
    <property type="match status" value="1"/>
</dbReference>
<dbReference type="Gene3D" id="3.40.640.10">
    <property type="entry name" value="Type I PLP-dependent aspartate aminotransferase-like (Major domain)"/>
    <property type="match status" value="1"/>
</dbReference>
<dbReference type="EC" id="5.4.3.8" evidence="4"/>
<dbReference type="AlphaFoldDB" id="A0A2Z4AG51"/>
<evidence type="ECO:0000256" key="1">
    <source>
        <dbReference type="ARBA" id="ARBA00001933"/>
    </source>
</evidence>
<dbReference type="GO" id="GO:0042286">
    <property type="term" value="F:glutamate-1-semialdehyde 2,1-aminomutase activity"/>
    <property type="evidence" value="ECO:0007669"/>
    <property type="project" value="UniProtKB-EC"/>
</dbReference>
<protein>
    <submittedName>
        <fullName evidence="4">Glutamate-1-semialdehyde 2,1-aminomutase</fullName>
        <ecNumber evidence="4">5.4.3.8</ecNumber>
    </submittedName>
</protein>
<evidence type="ECO:0000313" key="5">
    <source>
        <dbReference type="Proteomes" id="UP000247465"/>
    </source>
</evidence>
<sequence>MSIVSEISSTAQVDPPCPLNLEGSSLVQAYCRKTPGSSALANRARQIFPGGITHDARYIEPHGIYVTHAEGSRKWDVDGNEYVDYSGGHGALILGHNHPLITDAVRDQLGKGTHYGAGHELEIEWGGIIKDMVPCAERVRFTNSGTESTMLALRLARAHTGRSKFLRFKGHFHGWHDYVTGGVTSHFDGSPITGVPSGTSATMVIAPPNDLKATAAILSRDDDIAAMILEPTGSTWGKVPIMPSFLVGLRRLADEFGVTLIFDEVVSGFRCSPGGAQEAYGVTPDLTTLGKIVSGGLPGAALVGKKEYLDLIDFRQTAMDGRERISHKGTFNAAPASGAAGIAALNLVRSGGPCAEAIGYGNRLIDELNAMFSTESVNWVAYGTFGGFHVFLNPQAKSTDRKEIESGEFGAENIAASKDPSFVMKVRIGALLHGVDLQGWPGGPVSAAHTDDDLGRTVDSFRQTIRLLRSDGDID</sequence>
<dbReference type="CDD" id="cd00610">
    <property type="entry name" value="OAT_like"/>
    <property type="match status" value="1"/>
</dbReference>
<evidence type="ECO:0000313" key="4">
    <source>
        <dbReference type="EMBL" id="AWT60018.1"/>
    </source>
</evidence>
<dbReference type="EMBL" id="CP029803">
    <property type="protein sequence ID" value="AWT60018.1"/>
    <property type="molecule type" value="Genomic_DNA"/>
</dbReference>
<keyword evidence="2 3" id="KW-0663">Pyridoxal phosphate</keyword>
<name>A0A2Z4AG51_9BACT</name>
<dbReference type="Pfam" id="PF00202">
    <property type="entry name" value="Aminotran_3"/>
    <property type="match status" value="1"/>
</dbReference>
<evidence type="ECO:0000256" key="2">
    <source>
        <dbReference type="ARBA" id="ARBA00022898"/>
    </source>
</evidence>
<dbReference type="InterPro" id="IPR015421">
    <property type="entry name" value="PyrdxlP-dep_Trfase_major"/>
</dbReference>